<dbReference type="EMBL" id="CP002480">
    <property type="protein sequence ID" value="ADW69163.1"/>
    <property type="molecule type" value="Genomic_DNA"/>
</dbReference>
<dbReference type="KEGG" id="acm:AciX9_2119"/>
<reference evidence="2" key="1">
    <citation type="submission" date="2011-01" db="EMBL/GenBank/DDBJ databases">
        <title>Complete sequence of chromosome of Acidobacterium sp. MP5ACTX9.</title>
        <authorList>
            <consortium name="US DOE Joint Genome Institute"/>
            <person name="Lucas S."/>
            <person name="Copeland A."/>
            <person name="Lapidus A."/>
            <person name="Cheng J.-F."/>
            <person name="Goodwin L."/>
            <person name="Pitluck S."/>
            <person name="Teshima H."/>
            <person name="Detter J.C."/>
            <person name="Han C."/>
            <person name="Tapia R."/>
            <person name="Land M."/>
            <person name="Hauser L."/>
            <person name="Kyrpides N."/>
            <person name="Ivanova N."/>
            <person name="Ovchinnikova G."/>
            <person name="Pagani I."/>
            <person name="Rawat S.R."/>
            <person name="Mannisto M."/>
            <person name="Haggblom M.M."/>
            <person name="Woyke T."/>
        </authorList>
    </citation>
    <scope>NUCLEOTIDE SEQUENCE [LARGE SCALE GENOMIC DNA]</scope>
    <source>
        <strain evidence="2">MP5ACTX9</strain>
    </source>
</reference>
<keyword evidence="2" id="KW-1185">Reference proteome</keyword>
<protein>
    <recommendedName>
        <fullName evidence="3">DUF4412 domain-containing protein</fullName>
    </recommendedName>
</protein>
<evidence type="ECO:0000313" key="1">
    <source>
        <dbReference type="EMBL" id="ADW69163.1"/>
    </source>
</evidence>
<name>E8X202_GRATM</name>
<dbReference type="eggNOG" id="ENOG5032UDD">
    <property type="taxonomic scope" value="Bacteria"/>
</dbReference>
<organism evidence="2">
    <name type="scientific">Granulicella tundricola (strain ATCC BAA-1859 / DSM 23138 / MP5ACTX9)</name>
    <dbReference type="NCBI Taxonomy" id="1198114"/>
    <lineage>
        <taxon>Bacteria</taxon>
        <taxon>Pseudomonadati</taxon>
        <taxon>Acidobacteriota</taxon>
        <taxon>Terriglobia</taxon>
        <taxon>Terriglobales</taxon>
        <taxon>Acidobacteriaceae</taxon>
        <taxon>Granulicella</taxon>
    </lineage>
</organism>
<dbReference type="Proteomes" id="UP000000343">
    <property type="component" value="Chromosome"/>
</dbReference>
<dbReference type="PaxDb" id="1198114-AciX9_2119"/>
<dbReference type="STRING" id="1198114.AciX9_2119"/>
<accession>E8X202</accession>
<dbReference type="AlphaFoldDB" id="E8X202"/>
<sequence length="261" mass="28201">MRGSCLSFVALAAVLMGGENGLAQSTLGNGGGILLAEAGHGGLSDHSVKGLPYSLVETFTSQRMLADGTKIDNTHEERIMRDSEGRERRETSLIKDGKPELTSIFIMDPLNRTSTILMPRMKIAHVNHLPQRKVLTQEEEARGAEARAKAEAARKEHQAQPGMEDLGAQAIAGVVVEGRRRTMVIPAGRMGNDREIKVVTETWTSPELKIILSSTTDDPRLGKMTAVVTEVKRGEPAAALFTIPADYKVEERSLGLGGLAH</sequence>
<evidence type="ECO:0008006" key="3">
    <source>
        <dbReference type="Google" id="ProtNLM"/>
    </source>
</evidence>
<evidence type="ECO:0000313" key="2">
    <source>
        <dbReference type="Proteomes" id="UP000000343"/>
    </source>
</evidence>
<proteinExistence type="predicted"/>
<dbReference type="HOGENOM" id="CLU_1064624_0_0_0"/>
<gene>
    <name evidence="1" type="ordered locus">AciX9_2119</name>
</gene>